<evidence type="ECO:0000313" key="5">
    <source>
        <dbReference type="EMBL" id="GAA4260528.1"/>
    </source>
</evidence>
<proteinExistence type="predicted"/>
<dbReference type="InterPro" id="IPR001242">
    <property type="entry name" value="Condensation_dom"/>
</dbReference>
<dbReference type="Gene3D" id="3.30.559.10">
    <property type="entry name" value="Chloramphenicol acetyltransferase-like domain"/>
    <property type="match status" value="1"/>
</dbReference>
<dbReference type="InterPro" id="IPR042099">
    <property type="entry name" value="ANL_N_sf"/>
</dbReference>
<reference evidence="6" key="1">
    <citation type="journal article" date="2019" name="Int. J. Syst. Evol. Microbiol.">
        <title>The Global Catalogue of Microorganisms (GCM) 10K type strain sequencing project: providing services to taxonomists for standard genome sequencing and annotation.</title>
        <authorList>
            <consortium name="The Broad Institute Genomics Platform"/>
            <consortium name="The Broad Institute Genome Sequencing Center for Infectious Disease"/>
            <person name="Wu L."/>
            <person name="Ma J."/>
        </authorList>
    </citation>
    <scope>NUCLEOTIDE SEQUENCE [LARGE SCALE GENOMIC DNA]</scope>
    <source>
        <strain evidence="6">JCM 17441</strain>
    </source>
</reference>
<keyword evidence="3" id="KW-0597">Phosphoprotein</keyword>
<sequence>MYAHFAGGLTMTDVSTLTAALPAQRRAALAVLLARRSASAFPVNEQPFNGCSFEQERLWLLRQLDAGDAVMPNATFGLRLWGTLDAGAMGAAFAAVVAHHEALRTVIDAGPSQRVLPTTGLAPLRVLDAAGNPERAAALTAEAAAERFDLATGPLCALTLIRLDEDDHALLFAGDHVALDEQSVAIVRRDLAAAYAAALAGRAWDPPAPAVRYRDYAAWSTARMSGEALHRRLEYWERILAEPRPLVGPSMTHGTAGTASVRTTLPAGGLDRLRAAGGPGTTPFVALLTALDVVLARLAGEPDVTVGTVYSARERAELEPLVGCFLNPLALRTDLAGADAFAEAAGRVRRAVTGAIANGAPFQHVVARLRDRTAVVRPFFRVTLAVHRHAEDLGAWPGIDAEVWHHEVGTDTLDLAVEAVPTPDGGAALTFRGPAGEHNTEALEDLAERFRALAAAVGADPSAPLFPAEPVRPCDLPTGPGPAGATVLEMFADRVAADPDAVAVDAGDATLTYAELDRASAGLAAVLRERGVARGDVVAVCLGRGAGLVTALLGVWRAGAAYLPLNPADPAARRDEVCQAAGVRHVVTDADVTPDGIEAVPPADLEPGDLAYVIFTSGSTGTPKGVAVPHAALAARVRWMTGAYGLSPADRVLQFAAATFDTHAEEVYPALAAGATLVMAPGDSAALPDFLATPAGAALTVLDLPTPYWHELVALGTALPWPDRLRLVIIGADQAQPHAVAAWRARFGDRVTLLNTYGPTEATVIATAARLGAADARRRPPIGRPIAETAAYVLDERLRPVPGGMPGELYLAGAGLARGYLGRPGATAQRFLPDPFGPPGTRMYRTGDRVRLGPDGELEFLGRTDNQLKIRGFRVEPGEAEARLQAHPLVRWAVVVPRAVDGEPRLVAYLIPAEDGAKDTAAVVRRDLAAALPTYLVPEAFVVLDAPPLTANGKVDVAALPDPGAPDIATQYTPPRTDGEELVAGVFAEVLGRDRIGVHDDFFAAGGHSLHAIRVVGRIRAATDLDVPVAALFERPTVAALTEHLEAMIAEDAAS</sequence>
<dbReference type="PANTHER" id="PTHR45527:SF1">
    <property type="entry name" value="FATTY ACID SYNTHASE"/>
    <property type="match status" value="1"/>
</dbReference>
<dbReference type="PROSITE" id="PS00455">
    <property type="entry name" value="AMP_BINDING"/>
    <property type="match status" value="1"/>
</dbReference>
<dbReference type="InterPro" id="IPR036736">
    <property type="entry name" value="ACP-like_sf"/>
</dbReference>
<dbReference type="PANTHER" id="PTHR45527">
    <property type="entry name" value="NONRIBOSOMAL PEPTIDE SYNTHETASE"/>
    <property type="match status" value="1"/>
</dbReference>
<dbReference type="SMART" id="SM00823">
    <property type="entry name" value="PKS_PP"/>
    <property type="match status" value="1"/>
</dbReference>
<dbReference type="InterPro" id="IPR020806">
    <property type="entry name" value="PKS_PP-bd"/>
</dbReference>
<organism evidence="5 6">
    <name type="scientific">Dactylosporangium darangshiense</name>
    <dbReference type="NCBI Taxonomy" id="579108"/>
    <lineage>
        <taxon>Bacteria</taxon>
        <taxon>Bacillati</taxon>
        <taxon>Actinomycetota</taxon>
        <taxon>Actinomycetes</taxon>
        <taxon>Micromonosporales</taxon>
        <taxon>Micromonosporaceae</taxon>
        <taxon>Dactylosporangium</taxon>
    </lineage>
</organism>
<feature type="domain" description="Carrier" evidence="4">
    <location>
        <begin position="974"/>
        <end position="1049"/>
    </location>
</feature>
<name>A0ABP8DPA5_9ACTN</name>
<dbReference type="Pfam" id="PF00501">
    <property type="entry name" value="AMP-binding"/>
    <property type="match status" value="2"/>
</dbReference>
<comment type="cofactor">
    <cofactor evidence="1">
        <name>pantetheine 4'-phosphate</name>
        <dbReference type="ChEBI" id="CHEBI:47942"/>
    </cofactor>
</comment>
<dbReference type="SUPFAM" id="SSF56801">
    <property type="entry name" value="Acetyl-CoA synthetase-like"/>
    <property type="match status" value="1"/>
</dbReference>
<dbReference type="PROSITE" id="PS50075">
    <property type="entry name" value="CARRIER"/>
    <property type="match status" value="1"/>
</dbReference>
<dbReference type="Pfam" id="PF13193">
    <property type="entry name" value="AMP-binding_C"/>
    <property type="match status" value="1"/>
</dbReference>
<protein>
    <recommendedName>
        <fullName evidence="4">Carrier domain-containing protein</fullName>
    </recommendedName>
</protein>
<dbReference type="InterPro" id="IPR000873">
    <property type="entry name" value="AMP-dep_synth/lig_dom"/>
</dbReference>
<dbReference type="Pfam" id="PF00668">
    <property type="entry name" value="Condensation"/>
    <property type="match status" value="1"/>
</dbReference>
<evidence type="ECO:0000259" key="4">
    <source>
        <dbReference type="PROSITE" id="PS50075"/>
    </source>
</evidence>
<evidence type="ECO:0000256" key="2">
    <source>
        <dbReference type="ARBA" id="ARBA00022450"/>
    </source>
</evidence>
<evidence type="ECO:0000256" key="1">
    <source>
        <dbReference type="ARBA" id="ARBA00001957"/>
    </source>
</evidence>
<dbReference type="InterPro" id="IPR045851">
    <property type="entry name" value="AMP-bd_C_sf"/>
</dbReference>
<dbReference type="InterPro" id="IPR025110">
    <property type="entry name" value="AMP-bd_C"/>
</dbReference>
<dbReference type="InterPro" id="IPR010071">
    <property type="entry name" value="AA_adenyl_dom"/>
</dbReference>
<dbReference type="PROSITE" id="PS00012">
    <property type="entry name" value="PHOSPHOPANTETHEINE"/>
    <property type="match status" value="1"/>
</dbReference>
<dbReference type="Gene3D" id="3.30.300.30">
    <property type="match status" value="1"/>
</dbReference>
<dbReference type="Proteomes" id="UP001500620">
    <property type="component" value="Unassembled WGS sequence"/>
</dbReference>
<dbReference type="Gene3D" id="1.10.1200.10">
    <property type="entry name" value="ACP-like"/>
    <property type="match status" value="1"/>
</dbReference>
<dbReference type="SUPFAM" id="SSF47336">
    <property type="entry name" value="ACP-like"/>
    <property type="match status" value="1"/>
</dbReference>
<evidence type="ECO:0000313" key="6">
    <source>
        <dbReference type="Proteomes" id="UP001500620"/>
    </source>
</evidence>
<evidence type="ECO:0000256" key="3">
    <source>
        <dbReference type="ARBA" id="ARBA00022553"/>
    </source>
</evidence>
<comment type="caution">
    <text evidence="5">The sequence shown here is derived from an EMBL/GenBank/DDBJ whole genome shotgun (WGS) entry which is preliminary data.</text>
</comment>
<dbReference type="InterPro" id="IPR020845">
    <property type="entry name" value="AMP-binding_CS"/>
</dbReference>
<dbReference type="Pfam" id="PF00550">
    <property type="entry name" value="PP-binding"/>
    <property type="match status" value="1"/>
</dbReference>
<dbReference type="CDD" id="cd05930">
    <property type="entry name" value="A_NRPS"/>
    <property type="match status" value="1"/>
</dbReference>
<dbReference type="InterPro" id="IPR009081">
    <property type="entry name" value="PP-bd_ACP"/>
</dbReference>
<dbReference type="SUPFAM" id="SSF52777">
    <property type="entry name" value="CoA-dependent acyltransferases"/>
    <property type="match status" value="2"/>
</dbReference>
<keyword evidence="6" id="KW-1185">Reference proteome</keyword>
<dbReference type="Gene3D" id="3.40.50.12780">
    <property type="entry name" value="N-terminal domain of ligase-like"/>
    <property type="match status" value="1"/>
</dbReference>
<dbReference type="NCBIfam" id="TIGR01733">
    <property type="entry name" value="AA-adenyl-dom"/>
    <property type="match status" value="1"/>
</dbReference>
<keyword evidence="2" id="KW-0596">Phosphopantetheine</keyword>
<dbReference type="Gene3D" id="3.30.559.30">
    <property type="entry name" value="Nonribosomal peptide synthetase, condensation domain"/>
    <property type="match status" value="1"/>
</dbReference>
<accession>A0ABP8DPA5</accession>
<dbReference type="InterPro" id="IPR023213">
    <property type="entry name" value="CAT-like_dom_sf"/>
</dbReference>
<gene>
    <name evidence="5" type="ORF">GCM10022255_089490</name>
</gene>
<dbReference type="InterPro" id="IPR006162">
    <property type="entry name" value="Ppantetheine_attach_site"/>
</dbReference>
<dbReference type="EMBL" id="BAABAT010000041">
    <property type="protein sequence ID" value="GAA4260528.1"/>
    <property type="molecule type" value="Genomic_DNA"/>
</dbReference>